<proteinExistence type="predicted"/>
<organism evidence="1 2">
    <name type="scientific">Scortum barcoo</name>
    <name type="common">barcoo grunter</name>
    <dbReference type="NCBI Taxonomy" id="214431"/>
    <lineage>
        <taxon>Eukaryota</taxon>
        <taxon>Metazoa</taxon>
        <taxon>Chordata</taxon>
        <taxon>Craniata</taxon>
        <taxon>Vertebrata</taxon>
        <taxon>Euteleostomi</taxon>
        <taxon>Actinopterygii</taxon>
        <taxon>Neopterygii</taxon>
        <taxon>Teleostei</taxon>
        <taxon>Neoteleostei</taxon>
        <taxon>Acanthomorphata</taxon>
        <taxon>Eupercaria</taxon>
        <taxon>Centrarchiformes</taxon>
        <taxon>Terapontoidei</taxon>
        <taxon>Terapontidae</taxon>
        <taxon>Scortum</taxon>
    </lineage>
</organism>
<dbReference type="Proteomes" id="UP000831701">
    <property type="component" value="Chromosome 12"/>
</dbReference>
<keyword evidence="2" id="KW-1185">Reference proteome</keyword>
<accession>A0ACB8WDZ0</accession>
<protein>
    <submittedName>
        <fullName evidence="1">Uncharacterized protein</fullName>
    </submittedName>
</protein>
<evidence type="ECO:0000313" key="2">
    <source>
        <dbReference type="Proteomes" id="UP000831701"/>
    </source>
</evidence>
<evidence type="ECO:0000313" key="1">
    <source>
        <dbReference type="EMBL" id="KAI3364958.1"/>
    </source>
</evidence>
<dbReference type="EMBL" id="CM041542">
    <property type="protein sequence ID" value="KAI3364958.1"/>
    <property type="molecule type" value="Genomic_DNA"/>
</dbReference>
<name>A0ACB8WDZ0_9TELE</name>
<sequence length="474" mass="52488">MAAIEELSPSAGPVATRPPEDEIDDDEDEDLDETLMERLWGLTEMFPDTVRTAAEVSAQCSVSLAKKFYSFSRSALWVGTTSFMILVLPVVFETERLQLEQQQLQQQRQEAFFQDIDLLQKHGINVADIKKLKSVGICTVKGIQMTTRKALCNIKGLSEAKVEKIKEAAGKMLNVGFLTAFEYSAKRKQVFHVTTGSQEFELRLTLNADNTYKLLGGGIESMAITEAFGEFRTGKTQLSHTLCVTAQLPGEDGYSGGKVIFIDTENTLYPHTDSSLVVVLFILAAQFHIILDSCLSGSSRPDRLRDIADRFNVDQDAVLDNVLYARAYTSEHQMELLDFVAAKFHEEGGVFKLLIIDSIMALFRVDFSGRGELAERQQKLAQMLSRLQKISEEYNVAVFVTNQMTADPGAGMTFQADPKKPIGGHILAHASTTRISLRKGRGEMRIAKIFDSPDMPENEATFAISAGGVTDAKE</sequence>
<comment type="caution">
    <text evidence="1">The sequence shown here is derived from an EMBL/GenBank/DDBJ whole genome shotgun (WGS) entry which is preliminary data.</text>
</comment>
<reference evidence="1" key="1">
    <citation type="submission" date="2022-04" db="EMBL/GenBank/DDBJ databases">
        <title>Jade perch genome.</title>
        <authorList>
            <person name="Chao B."/>
        </authorList>
    </citation>
    <scope>NUCLEOTIDE SEQUENCE</scope>
    <source>
        <strain evidence="1">CB-2022</strain>
    </source>
</reference>
<gene>
    <name evidence="1" type="ORF">L3Q82_001124</name>
</gene>